<proteinExistence type="predicted"/>
<keyword evidence="1" id="KW-1133">Transmembrane helix</keyword>
<name>A0ABZ1TL36_STRVG</name>
<dbReference type="InterPro" id="IPR000572">
    <property type="entry name" value="OxRdtase_Mopterin-bd_dom"/>
</dbReference>
<feature type="transmembrane region" description="Helical" evidence="1">
    <location>
        <begin position="144"/>
        <end position="164"/>
    </location>
</feature>
<dbReference type="Proteomes" id="UP001432039">
    <property type="component" value="Chromosome"/>
</dbReference>
<dbReference type="InterPro" id="IPR036374">
    <property type="entry name" value="OxRdtase_Mopterin-bd_sf"/>
</dbReference>
<dbReference type="SUPFAM" id="SSF81342">
    <property type="entry name" value="Transmembrane di-heme cytochromes"/>
    <property type="match status" value="1"/>
</dbReference>
<dbReference type="Pfam" id="PF00174">
    <property type="entry name" value="Oxidored_molyb"/>
    <property type="match status" value="1"/>
</dbReference>
<dbReference type="EMBL" id="CP108090">
    <property type="protein sequence ID" value="WUQ16544.1"/>
    <property type="molecule type" value="Genomic_DNA"/>
</dbReference>
<dbReference type="PRINTS" id="PR00407">
    <property type="entry name" value="EUMOPTERIN"/>
</dbReference>
<keyword evidence="1" id="KW-0812">Transmembrane</keyword>
<sequence>MRFTPPPGPPITFKARLHDARTATVIGRLLGLAVVVCFATGVLSHFLQHPPVWSADRLPSRPYWGYRLSQGLHVASGTAAIPLLAAKLWTVYPRLFTWPPVRSVLHALERLSVAVLVAAAIFQLFTGLLNTFQWYPWPFSFVPVHYAVAWLLLGALLLHVAVRWPRIRDHFTRRSPGTLALPETDGPDRRQLLAAVAAGVGAVTLTTVGQSVTALGPPELFAPRSPAHGPQGLPVNRTAAAARVTAASLDGWRLTLAGPRPATLTLAELRALPQHEVTLPIACVEGWSKSARWTGVRVRDLLELAGGGPDARCRVVSLEAVGAYRVMEMGRLYAQDPLTLLALRLNGEVLSLDHGYPARIIAPNRPGVLQTKWVGRLEVA</sequence>
<feature type="domain" description="Oxidoreductase molybdopterin-binding" evidence="2">
    <location>
        <begin position="247"/>
        <end position="379"/>
    </location>
</feature>
<feature type="transmembrane region" description="Helical" evidence="1">
    <location>
        <begin position="68"/>
        <end position="90"/>
    </location>
</feature>
<dbReference type="RefSeq" id="WP_328964811.1">
    <property type="nucleotide sequence ID" value="NZ_CP108090.1"/>
</dbReference>
<dbReference type="CDD" id="cd00321">
    <property type="entry name" value="SO_family_Moco"/>
    <property type="match status" value="1"/>
</dbReference>
<keyword evidence="4" id="KW-1185">Reference proteome</keyword>
<dbReference type="PANTHER" id="PTHR43032:SF2">
    <property type="entry name" value="BLL0505 PROTEIN"/>
    <property type="match status" value="1"/>
</dbReference>
<dbReference type="SUPFAM" id="SSF56524">
    <property type="entry name" value="Oxidoreductase molybdopterin-binding domain"/>
    <property type="match status" value="1"/>
</dbReference>
<evidence type="ECO:0000313" key="4">
    <source>
        <dbReference type="Proteomes" id="UP001432039"/>
    </source>
</evidence>
<gene>
    <name evidence="3" type="ORF">OG517_36820</name>
</gene>
<evidence type="ECO:0000259" key="2">
    <source>
        <dbReference type="Pfam" id="PF00174"/>
    </source>
</evidence>
<dbReference type="InterPro" id="IPR008335">
    <property type="entry name" value="Mopterin_OxRdtase_euk"/>
</dbReference>
<organism evidence="3 4">
    <name type="scientific">Streptomyces virginiae</name>
    <name type="common">Streptomyces cinnamonensis</name>
    <dbReference type="NCBI Taxonomy" id="1961"/>
    <lineage>
        <taxon>Bacteria</taxon>
        <taxon>Bacillati</taxon>
        <taxon>Actinomycetota</taxon>
        <taxon>Actinomycetes</taxon>
        <taxon>Kitasatosporales</taxon>
        <taxon>Streptomycetaceae</taxon>
        <taxon>Streptomyces</taxon>
    </lineage>
</organism>
<feature type="transmembrane region" description="Helical" evidence="1">
    <location>
        <begin position="25"/>
        <end position="48"/>
    </location>
</feature>
<accession>A0ABZ1TL36</accession>
<evidence type="ECO:0000313" key="3">
    <source>
        <dbReference type="EMBL" id="WUQ16544.1"/>
    </source>
</evidence>
<protein>
    <submittedName>
        <fullName evidence="3">Molybdopterin-dependent oxidoreductase</fullName>
    </submittedName>
</protein>
<dbReference type="InterPro" id="IPR016174">
    <property type="entry name" value="Di-haem_cyt_TM"/>
</dbReference>
<feature type="transmembrane region" description="Helical" evidence="1">
    <location>
        <begin position="111"/>
        <end position="132"/>
    </location>
</feature>
<evidence type="ECO:0000256" key="1">
    <source>
        <dbReference type="SAM" id="Phobius"/>
    </source>
</evidence>
<dbReference type="PANTHER" id="PTHR43032">
    <property type="entry name" value="PROTEIN-METHIONINE-SULFOXIDE REDUCTASE"/>
    <property type="match status" value="1"/>
</dbReference>
<reference evidence="3" key="1">
    <citation type="submission" date="2022-10" db="EMBL/GenBank/DDBJ databases">
        <title>The complete genomes of actinobacterial strains from the NBC collection.</title>
        <authorList>
            <person name="Joergensen T.S."/>
            <person name="Alvarez Arevalo M."/>
            <person name="Sterndorff E.B."/>
            <person name="Faurdal D."/>
            <person name="Vuksanovic O."/>
            <person name="Mourched A.-S."/>
            <person name="Charusanti P."/>
            <person name="Shaw S."/>
            <person name="Blin K."/>
            <person name="Weber T."/>
        </authorList>
    </citation>
    <scope>NUCLEOTIDE SEQUENCE</scope>
    <source>
        <strain evidence="3">NBC_00248</strain>
    </source>
</reference>
<keyword evidence="1" id="KW-0472">Membrane</keyword>
<dbReference type="Gene3D" id="3.90.420.10">
    <property type="entry name" value="Oxidoreductase, molybdopterin-binding domain"/>
    <property type="match status" value="1"/>
</dbReference>